<dbReference type="STRING" id="535722.E4UV38"/>
<dbReference type="PANTHER" id="PTHR35140:SF1">
    <property type="entry name" value="MITOTIC CHECK POINT PROTEIN BFA1"/>
    <property type="match status" value="1"/>
</dbReference>
<feature type="compositionally biased region" description="Polar residues" evidence="1">
    <location>
        <begin position="620"/>
        <end position="633"/>
    </location>
</feature>
<dbReference type="GO" id="GO:0031578">
    <property type="term" value="P:mitotic spindle orientation checkpoint signaling"/>
    <property type="evidence" value="ECO:0007669"/>
    <property type="project" value="TreeGrafter"/>
</dbReference>
<dbReference type="OrthoDB" id="19159at2759"/>
<dbReference type="eggNOG" id="ENOG502QX1K">
    <property type="taxonomic scope" value="Eukaryota"/>
</dbReference>
<dbReference type="OMA" id="DWGEGSL"/>
<dbReference type="RefSeq" id="XP_003173985.1">
    <property type="nucleotide sequence ID" value="XM_003173937.1"/>
</dbReference>
<feature type="region of interest" description="Disordered" evidence="1">
    <location>
        <begin position="329"/>
        <end position="371"/>
    </location>
</feature>
<dbReference type="HOGENOM" id="CLU_008906_0_0_1"/>
<evidence type="ECO:0000313" key="2">
    <source>
        <dbReference type="EMBL" id="EFR01155.1"/>
    </source>
</evidence>
<feature type="compositionally biased region" description="Low complexity" evidence="1">
    <location>
        <begin position="467"/>
        <end position="480"/>
    </location>
</feature>
<evidence type="ECO:0000313" key="3">
    <source>
        <dbReference type="Proteomes" id="UP000002669"/>
    </source>
</evidence>
<keyword evidence="3" id="KW-1185">Reference proteome</keyword>
<feature type="compositionally biased region" description="Basic and acidic residues" evidence="1">
    <location>
        <begin position="53"/>
        <end position="71"/>
    </location>
</feature>
<dbReference type="GeneID" id="10029272"/>
<feature type="region of interest" description="Disordered" evidence="1">
    <location>
        <begin position="209"/>
        <end position="238"/>
    </location>
</feature>
<feature type="region of interest" description="Disordered" evidence="1">
    <location>
        <begin position="40"/>
        <end position="77"/>
    </location>
</feature>
<dbReference type="AlphaFoldDB" id="E4UV38"/>
<feature type="compositionally biased region" description="Low complexity" evidence="1">
    <location>
        <begin position="696"/>
        <end position="715"/>
    </location>
</feature>
<dbReference type="InParanoid" id="E4UV38"/>
<dbReference type="PANTHER" id="PTHR35140">
    <property type="entry name" value="MITOTIC CHECK POINT PROTEIN BFA1"/>
    <property type="match status" value="1"/>
</dbReference>
<feature type="compositionally biased region" description="Polar residues" evidence="1">
    <location>
        <begin position="209"/>
        <end position="218"/>
    </location>
</feature>
<dbReference type="GO" id="GO:0044732">
    <property type="term" value="C:mitotic spindle pole body"/>
    <property type="evidence" value="ECO:0007669"/>
    <property type="project" value="TreeGrafter"/>
</dbReference>
<evidence type="ECO:0008006" key="4">
    <source>
        <dbReference type="Google" id="ProtNLM"/>
    </source>
</evidence>
<name>E4UV38_ARTGP</name>
<proteinExistence type="predicted"/>
<dbReference type="InterPro" id="IPR034586">
    <property type="entry name" value="Bfa1/Byr4"/>
</dbReference>
<reference evidence="3" key="1">
    <citation type="journal article" date="2012" name="MBio">
        <title>Comparative genome analysis of Trichophyton rubrum and related dermatophytes reveals candidate genes involved in infection.</title>
        <authorList>
            <person name="Martinez D.A."/>
            <person name="Oliver B.G."/>
            <person name="Graeser Y."/>
            <person name="Goldberg J.M."/>
            <person name="Li W."/>
            <person name="Martinez-Rossi N.M."/>
            <person name="Monod M."/>
            <person name="Shelest E."/>
            <person name="Barton R.C."/>
            <person name="Birch E."/>
            <person name="Brakhage A.A."/>
            <person name="Chen Z."/>
            <person name="Gurr S.J."/>
            <person name="Heiman D."/>
            <person name="Heitman J."/>
            <person name="Kosti I."/>
            <person name="Rossi A."/>
            <person name="Saif S."/>
            <person name="Samalova M."/>
            <person name="Saunders C.W."/>
            <person name="Shea T."/>
            <person name="Summerbell R.C."/>
            <person name="Xu J."/>
            <person name="Young S."/>
            <person name="Zeng Q."/>
            <person name="Birren B.W."/>
            <person name="Cuomo C.A."/>
            <person name="White T.C."/>
        </authorList>
    </citation>
    <scope>NUCLEOTIDE SEQUENCE [LARGE SCALE GENOMIC DNA]</scope>
    <source>
        <strain evidence="3">ATCC MYA-4604 / CBS 118893</strain>
    </source>
</reference>
<gene>
    <name evidence="2" type="ORF">MGYG_04159</name>
</gene>
<accession>E4UV38</accession>
<feature type="region of interest" description="Disordered" evidence="1">
    <location>
        <begin position="694"/>
        <end position="724"/>
    </location>
</feature>
<dbReference type="EMBL" id="DS989824">
    <property type="protein sequence ID" value="EFR01155.1"/>
    <property type="molecule type" value="Genomic_DNA"/>
</dbReference>
<feature type="region of interest" description="Disordered" evidence="1">
    <location>
        <begin position="388"/>
        <end position="633"/>
    </location>
</feature>
<protein>
    <recommendedName>
        <fullName evidence="4">Cytokinesis regulator</fullName>
    </recommendedName>
</protein>
<feature type="compositionally biased region" description="Basic residues" evidence="1">
    <location>
        <begin position="767"/>
        <end position="781"/>
    </location>
</feature>
<dbReference type="GO" id="GO:1990334">
    <property type="term" value="C:Bfa1-Bub2 complex"/>
    <property type="evidence" value="ECO:0007669"/>
    <property type="project" value="InterPro"/>
</dbReference>
<sequence>MESGMDALIMHKPREAEIECWDDDEDLHCGDGIQLRTVSATTSVTGSSARPSGHRDSISSRRSWRSDRDSNLGDDESWQLLLNPSDDSPNQDAIVSAKNAGIPIPADIPTSALLGGSIKRLGGRKQRAIVGDDWLEDLDLSVFEAGPKVKLYHDTTAPDSLLHLDSLPAPNFDKQVDTHPFVLHDLVKFRDTEEDMLFGDVSTIKITKTRSNQPTNAPTRLDSREKDDDFESELVLPDDGTPLRLSQRRDMSLTSDFLTDDFDTEWAEGSIGVRFGGTRRDGRSNRSSSVGALSPSMSSCLTIESEDDGIDGLILPDGPLDLEKSLQKRARLQSPPPGIPETPTEQQATPSNKSPKHVEPTNDDFFSGIEIGDGEAFDAGKLTLNRNVKRRIEPPSTPPRRGATSITFTNKAPTAGTRIPRLSAHERPHSTYLEPVSESGAPVSQTPRRPHSRLSGHATHSSLTNIPLPNSLASSLSPPSRRGVGTRSSKEVLRGDLANTNAQILKPKRSTPVIRPSSAGTTGSQTQVSPSRQASYSKPATAARPKTPVDRHATETRLHSQRRPQVPFLPAGVSPSQSHHVSVKSSRHFRRTDSESSGDMLINPRSTSRSSKRTRYDSSGRPSSYSGDTISATAKQTITKPTRRKNFGDGTELDIFDDLPTSASLESRFIKAPIKRGAPRSLRSKLSQSHIIAPRTDTPVPSTVPTSPPVQDSTPRFARDTNASRNAREQRITSMGNNLHGGQLTSANLNWKSQPANRPLASPSLTRSRHGHKRSLSRPHLIKPMGNGVHDAKNVKGMQYNPALYRWEGNENATAVFEAPSTPAHLKPSPALISNVGGISGSQVVGGMVFDPQRMCWLKAPNSRPGSKSGPSLSVDEEEDVFAGFDDLEDHPRKSITAVSSAPSSPSCVEADAANLDDKSGGESSDEWAITEEFDVGPEFIRRQRAEEEKWRRKVGKWINEDRARLGDEWRWAIRNLVGKGKVV</sequence>
<feature type="compositionally biased region" description="Polar residues" evidence="1">
    <location>
        <begin position="518"/>
        <end position="538"/>
    </location>
</feature>
<feature type="compositionally biased region" description="Basic and acidic residues" evidence="1">
    <location>
        <begin position="547"/>
        <end position="558"/>
    </location>
</feature>
<feature type="region of interest" description="Disordered" evidence="1">
    <location>
        <begin position="276"/>
        <end position="297"/>
    </location>
</feature>
<dbReference type="GO" id="GO:0005096">
    <property type="term" value="F:GTPase activator activity"/>
    <property type="evidence" value="ECO:0007669"/>
    <property type="project" value="InterPro"/>
</dbReference>
<feature type="compositionally biased region" description="Low complexity" evidence="1">
    <location>
        <begin position="40"/>
        <end position="49"/>
    </location>
</feature>
<dbReference type="VEuPathDB" id="FungiDB:MGYG_04159"/>
<organism evidence="3">
    <name type="scientific">Arthroderma gypseum (strain ATCC MYA-4604 / CBS 118893)</name>
    <name type="common">Microsporum gypseum</name>
    <dbReference type="NCBI Taxonomy" id="535722"/>
    <lineage>
        <taxon>Eukaryota</taxon>
        <taxon>Fungi</taxon>
        <taxon>Dikarya</taxon>
        <taxon>Ascomycota</taxon>
        <taxon>Pezizomycotina</taxon>
        <taxon>Eurotiomycetes</taxon>
        <taxon>Eurotiomycetidae</taxon>
        <taxon>Onygenales</taxon>
        <taxon>Arthrodermataceae</taxon>
        <taxon>Nannizzia</taxon>
    </lineage>
</organism>
<feature type="compositionally biased region" description="Polar residues" evidence="1">
    <location>
        <begin position="343"/>
        <end position="353"/>
    </location>
</feature>
<feature type="compositionally biased region" description="Basic residues" evidence="1">
    <location>
        <begin position="581"/>
        <end position="590"/>
    </location>
</feature>
<evidence type="ECO:0000256" key="1">
    <source>
        <dbReference type="SAM" id="MobiDB-lite"/>
    </source>
</evidence>
<feature type="compositionally biased region" description="Polar residues" evidence="1">
    <location>
        <begin position="745"/>
        <end position="756"/>
    </location>
</feature>
<dbReference type="Proteomes" id="UP000002669">
    <property type="component" value="Unassembled WGS sequence"/>
</dbReference>
<feature type="compositionally biased region" description="Polar residues" evidence="1">
    <location>
        <begin position="285"/>
        <end position="297"/>
    </location>
</feature>
<feature type="region of interest" description="Disordered" evidence="1">
    <location>
        <begin position="745"/>
        <end position="793"/>
    </location>
</feature>